<reference evidence="3 4" key="1">
    <citation type="submission" date="2020-05" db="EMBL/GenBank/DDBJ databases">
        <title>MicrobeNet Type strains.</title>
        <authorList>
            <person name="Nicholson A.C."/>
        </authorList>
    </citation>
    <scope>NUCLEOTIDE SEQUENCE [LARGE SCALE GENOMIC DNA]</scope>
    <source>
        <strain evidence="3 4">JCM 14547</strain>
    </source>
</reference>
<gene>
    <name evidence="3" type="ORF">HLB09_17200</name>
</gene>
<keyword evidence="4" id="KW-1185">Reference proteome</keyword>
<comment type="caution">
    <text evidence="3">The sequence shown here is derived from an EMBL/GenBank/DDBJ whole genome shotgun (WGS) entry which is preliminary data.</text>
</comment>
<dbReference type="EMBL" id="JABEMA010000520">
    <property type="protein sequence ID" value="NNH24794.1"/>
    <property type="molecule type" value="Genomic_DNA"/>
</dbReference>
<dbReference type="SUPFAM" id="SSF52172">
    <property type="entry name" value="CheY-like"/>
    <property type="match status" value="1"/>
</dbReference>
<protein>
    <submittedName>
        <fullName evidence="3">Response regulator</fullName>
    </submittedName>
</protein>
<proteinExistence type="predicted"/>
<name>A0A849BWT2_9ACTN</name>
<dbReference type="InterPro" id="IPR001789">
    <property type="entry name" value="Sig_transdc_resp-reg_receiver"/>
</dbReference>
<accession>A0A849BWT2</accession>
<feature type="domain" description="Response regulatory" evidence="2">
    <location>
        <begin position="2"/>
        <end position="124"/>
    </location>
</feature>
<dbReference type="GO" id="GO:0000160">
    <property type="term" value="P:phosphorelay signal transduction system"/>
    <property type="evidence" value="ECO:0007669"/>
    <property type="project" value="InterPro"/>
</dbReference>
<dbReference type="PROSITE" id="PS50110">
    <property type="entry name" value="RESPONSE_REGULATORY"/>
    <property type="match status" value="1"/>
</dbReference>
<dbReference type="AlphaFoldDB" id="A0A849BWT2"/>
<organism evidence="3 4">
    <name type="scientific">Pseudokineococcus marinus</name>
    <dbReference type="NCBI Taxonomy" id="351215"/>
    <lineage>
        <taxon>Bacteria</taxon>
        <taxon>Bacillati</taxon>
        <taxon>Actinomycetota</taxon>
        <taxon>Actinomycetes</taxon>
        <taxon>Kineosporiales</taxon>
        <taxon>Kineosporiaceae</taxon>
        <taxon>Pseudokineococcus</taxon>
    </lineage>
</organism>
<evidence type="ECO:0000313" key="4">
    <source>
        <dbReference type="Proteomes" id="UP000555552"/>
    </source>
</evidence>
<evidence type="ECO:0000259" key="2">
    <source>
        <dbReference type="PROSITE" id="PS50110"/>
    </source>
</evidence>
<keyword evidence="1" id="KW-0597">Phosphoprotein</keyword>
<dbReference type="PANTHER" id="PTHR43228:SF1">
    <property type="entry name" value="TWO-COMPONENT RESPONSE REGULATOR ARR22"/>
    <property type="match status" value="1"/>
</dbReference>
<evidence type="ECO:0000256" key="1">
    <source>
        <dbReference type="PROSITE-ProRule" id="PRU00169"/>
    </source>
</evidence>
<sequence>MIALVVDDSRAMRRIVSGVLRRAGMDVLEAGDGQEALDVLERHLAAGGDVPDIACIDWNMPVMDGLQLVTTVRRRRELRSMALMMVTSESEQSQVVKALAAGAHEYLFKPFTPEALLGKLELLGLAPAPVGEPATAGGASWS</sequence>
<dbReference type="PANTHER" id="PTHR43228">
    <property type="entry name" value="TWO-COMPONENT RESPONSE REGULATOR"/>
    <property type="match status" value="1"/>
</dbReference>
<feature type="modified residue" description="4-aspartylphosphate" evidence="1">
    <location>
        <position position="57"/>
    </location>
</feature>
<dbReference type="Gene3D" id="3.40.50.2300">
    <property type="match status" value="1"/>
</dbReference>
<dbReference type="Pfam" id="PF00072">
    <property type="entry name" value="Response_reg"/>
    <property type="match status" value="1"/>
</dbReference>
<dbReference type="SMART" id="SM00448">
    <property type="entry name" value="REC"/>
    <property type="match status" value="1"/>
</dbReference>
<evidence type="ECO:0000313" key="3">
    <source>
        <dbReference type="EMBL" id="NNH24794.1"/>
    </source>
</evidence>
<dbReference type="Proteomes" id="UP000555552">
    <property type="component" value="Unassembled WGS sequence"/>
</dbReference>
<dbReference type="RefSeq" id="WP_171204495.1">
    <property type="nucleotide sequence ID" value="NZ_BAAANP010000076.1"/>
</dbReference>
<dbReference type="InterPro" id="IPR052048">
    <property type="entry name" value="ST_Response_Regulator"/>
</dbReference>
<dbReference type="InterPro" id="IPR011006">
    <property type="entry name" value="CheY-like_superfamily"/>
</dbReference>